<dbReference type="UniPathway" id="UPA00109">
    <property type="reaction ID" value="UER00187"/>
</dbReference>
<dbReference type="GO" id="GO:0006096">
    <property type="term" value="P:glycolytic process"/>
    <property type="evidence" value="ECO:0007669"/>
    <property type="project" value="UniProtKB-UniPathway"/>
</dbReference>
<dbReference type="InterPro" id="IPR011990">
    <property type="entry name" value="TPR-like_helical_dom_sf"/>
</dbReference>
<evidence type="ECO:0000313" key="10">
    <source>
        <dbReference type="Proteomes" id="UP000541444"/>
    </source>
</evidence>
<sequence>MQEQRVKPDVFTFSAIMNMWSATGLMDRCQAIFDDMVETGIEPNIHIYGMLAKGYVRAGEPKKAESLLMKMLEWGLSGFHDAESCCEFTHEGSQRDKMKMKRSWKGCNASVLKVVGDDLLMSNPKRIEKAIGKLTCNALLLKEIMVLPTGANSFEEAMQIGSETYHYLKVISPKFYFRYLKMNEVCILSMKLIVFL</sequence>
<accession>A0A7J7P7M3</accession>
<dbReference type="PANTHER" id="PTHR47931">
    <property type="entry name" value="OS01G0228400 PROTEIN"/>
    <property type="match status" value="1"/>
</dbReference>
<evidence type="ECO:0000256" key="3">
    <source>
        <dbReference type="ARBA" id="ARBA00012058"/>
    </source>
</evidence>
<evidence type="ECO:0000259" key="8">
    <source>
        <dbReference type="Pfam" id="PF00113"/>
    </source>
</evidence>
<dbReference type="EMBL" id="JACGCM010000213">
    <property type="protein sequence ID" value="KAF6175198.1"/>
    <property type="molecule type" value="Genomic_DNA"/>
</dbReference>
<dbReference type="GO" id="GO:0004634">
    <property type="term" value="F:phosphopyruvate hydratase activity"/>
    <property type="evidence" value="ECO:0007669"/>
    <property type="project" value="UniProtKB-EC"/>
</dbReference>
<evidence type="ECO:0000256" key="4">
    <source>
        <dbReference type="ARBA" id="ARBA00022737"/>
    </source>
</evidence>
<evidence type="ECO:0000256" key="7">
    <source>
        <dbReference type="PROSITE-ProRule" id="PRU00708"/>
    </source>
</evidence>
<evidence type="ECO:0000256" key="6">
    <source>
        <dbReference type="ARBA" id="ARBA00023239"/>
    </source>
</evidence>
<protein>
    <recommendedName>
        <fullName evidence="3">phosphopyruvate hydratase</fullName>
        <ecNumber evidence="3">4.2.1.11</ecNumber>
    </recommendedName>
</protein>
<reference evidence="9 10" key="1">
    <citation type="journal article" date="2020" name="IScience">
        <title>Genome Sequencing of the Endangered Kingdonia uniflora (Circaeasteraceae, Ranunculales) Reveals Potential Mechanisms of Evolutionary Specialization.</title>
        <authorList>
            <person name="Sun Y."/>
            <person name="Deng T."/>
            <person name="Zhang A."/>
            <person name="Moore M.J."/>
            <person name="Landis J.B."/>
            <person name="Lin N."/>
            <person name="Zhang H."/>
            <person name="Zhang X."/>
            <person name="Huang J."/>
            <person name="Zhang X."/>
            <person name="Sun H."/>
            <person name="Wang H."/>
        </authorList>
    </citation>
    <scope>NUCLEOTIDE SEQUENCE [LARGE SCALE GENOMIC DNA]</scope>
    <source>
        <strain evidence="9">TB1705</strain>
        <tissue evidence="9">Leaf</tissue>
    </source>
</reference>
<dbReference type="Pfam" id="PF00113">
    <property type="entry name" value="Enolase_C"/>
    <property type="match status" value="1"/>
</dbReference>
<keyword evidence="6" id="KW-0456">Lyase</keyword>
<feature type="repeat" description="PPR" evidence="7">
    <location>
        <begin position="9"/>
        <end position="43"/>
    </location>
</feature>
<keyword evidence="4" id="KW-0677">Repeat</keyword>
<evidence type="ECO:0000256" key="1">
    <source>
        <dbReference type="ARBA" id="ARBA00005031"/>
    </source>
</evidence>
<feature type="repeat" description="PPR" evidence="7">
    <location>
        <begin position="44"/>
        <end position="78"/>
    </location>
</feature>
<feature type="domain" description="Enolase C-terminal TIM barrel" evidence="8">
    <location>
        <begin position="141"/>
        <end position="174"/>
    </location>
</feature>
<comment type="caution">
    <text evidence="9">The sequence shown here is derived from an EMBL/GenBank/DDBJ whole genome shotgun (WGS) entry which is preliminary data.</text>
</comment>
<dbReference type="SUPFAM" id="SSF51604">
    <property type="entry name" value="Enolase C-terminal domain-like"/>
    <property type="match status" value="2"/>
</dbReference>
<comment type="pathway">
    <text evidence="1">Carbohydrate degradation; glycolysis; pyruvate from D-glyceraldehyde 3-phosphate: step 4/5.</text>
</comment>
<name>A0A7J7P7M3_9MAGN</name>
<evidence type="ECO:0000313" key="9">
    <source>
        <dbReference type="EMBL" id="KAF6175198.1"/>
    </source>
</evidence>
<dbReference type="PROSITE" id="PS51375">
    <property type="entry name" value="PPR"/>
    <property type="match status" value="2"/>
</dbReference>
<dbReference type="Gene3D" id="3.20.20.120">
    <property type="entry name" value="Enolase-like C-terminal domain"/>
    <property type="match status" value="2"/>
</dbReference>
<dbReference type="OrthoDB" id="1731516at2759"/>
<gene>
    <name evidence="9" type="ORF">GIB67_022201</name>
</gene>
<dbReference type="AlphaFoldDB" id="A0A7J7P7M3"/>
<dbReference type="NCBIfam" id="TIGR00756">
    <property type="entry name" value="PPR"/>
    <property type="match status" value="2"/>
</dbReference>
<comment type="similarity">
    <text evidence="2">Belongs to the enolase family.</text>
</comment>
<organism evidence="9 10">
    <name type="scientific">Kingdonia uniflora</name>
    <dbReference type="NCBI Taxonomy" id="39325"/>
    <lineage>
        <taxon>Eukaryota</taxon>
        <taxon>Viridiplantae</taxon>
        <taxon>Streptophyta</taxon>
        <taxon>Embryophyta</taxon>
        <taxon>Tracheophyta</taxon>
        <taxon>Spermatophyta</taxon>
        <taxon>Magnoliopsida</taxon>
        <taxon>Ranunculales</taxon>
        <taxon>Circaeasteraceae</taxon>
        <taxon>Kingdonia</taxon>
    </lineage>
</organism>
<evidence type="ECO:0000256" key="2">
    <source>
        <dbReference type="ARBA" id="ARBA00009604"/>
    </source>
</evidence>
<dbReference type="InterPro" id="IPR036849">
    <property type="entry name" value="Enolase-like_C_sf"/>
</dbReference>
<dbReference type="InterPro" id="IPR020810">
    <property type="entry name" value="Enolase_C"/>
</dbReference>
<dbReference type="PANTHER" id="PTHR47931:SF2">
    <property type="entry name" value="OS01G0228400 PROTEIN"/>
    <property type="match status" value="1"/>
</dbReference>
<dbReference type="Gene3D" id="1.25.40.10">
    <property type="entry name" value="Tetratricopeptide repeat domain"/>
    <property type="match status" value="1"/>
</dbReference>
<dbReference type="InterPro" id="IPR002885">
    <property type="entry name" value="PPR_rpt"/>
</dbReference>
<dbReference type="Pfam" id="PF13041">
    <property type="entry name" value="PPR_2"/>
    <property type="match status" value="1"/>
</dbReference>
<evidence type="ECO:0000256" key="5">
    <source>
        <dbReference type="ARBA" id="ARBA00023152"/>
    </source>
</evidence>
<dbReference type="Proteomes" id="UP000541444">
    <property type="component" value="Unassembled WGS sequence"/>
</dbReference>
<proteinExistence type="inferred from homology"/>
<keyword evidence="10" id="KW-1185">Reference proteome</keyword>
<dbReference type="EC" id="4.2.1.11" evidence="3"/>
<keyword evidence="5" id="KW-0324">Glycolysis</keyword>